<reference evidence="2" key="1">
    <citation type="journal article" date="2023" name="G3 (Bethesda)">
        <title>A reference genome for the long-term kleptoplast-retaining sea slug Elysia crispata morphotype clarki.</title>
        <authorList>
            <person name="Eastman K.E."/>
            <person name="Pendleton A.L."/>
            <person name="Shaikh M.A."/>
            <person name="Suttiyut T."/>
            <person name="Ogas R."/>
            <person name="Tomko P."/>
            <person name="Gavelis G."/>
            <person name="Widhalm J.R."/>
            <person name="Wisecaver J.H."/>
        </authorList>
    </citation>
    <scope>NUCLEOTIDE SEQUENCE</scope>
    <source>
        <strain evidence="2">ECLA1</strain>
    </source>
</reference>
<protein>
    <submittedName>
        <fullName evidence="2">Uncharacterized protein</fullName>
    </submittedName>
</protein>
<proteinExistence type="predicted"/>
<organism evidence="2 3">
    <name type="scientific">Elysia crispata</name>
    <name type="common">lettuce slug</name>
    <dbReference type="NCBI Taxonomy" id="231223"/>
    <lineage>
        <taxon>Eukaryota</taxon>
        <taxon>Metazoa</taxon>
        <taxon>Spiralia</taxon>
        <taxon>Lophotrochozoa</taxon>
        <taxon>Mollusca</taxon>
        <taxon>Gastropoda</taxon>
        <taxon>Heterobranchia</taxon>
        <taxon>Euthyneura</taxon>
        <taxon>Panpulmonata</taxon>
        <taxon>Sacoglossa</taxon>
        <taxon>Placobranchoidea</taxon>
        <taxon>Plakobranchidae</taxon>
        <taxon>Elysia</taxon>
    </lineage>
</organism>
<comment type="caution">
    <text evidence="2">The sequence shown here is derived from an EMBL/GenBank/DDBJ whole genome shotgun (WGS) entry which is preliminary data.</text>
</comment>
<sequence>MLASTEILRFPCQELRAEWGLAAQVLESVRNERILIRIIDGAEGRVSHGEEGRDGGENRKDKGIVGGESYGGKGDAEEGAKDDEGEKQR</sequence>
<name>A0AAE1A4V0_9GAST</name>
<gene>
    <name evidence="2" type="ORF">RRG08_018985</name>
</gene>
<feature type="compositionally biased region" description="Basic and acidic residues" evidence="1">
    <location>
        <begin position="45"/>
        <end position="63"/>
    </location>
</feature>
<evidence type="ECO:0000256" key="1">
    <source>
        <dbReference type="SAM" id="MobiDB-lite"/>
    </source>
</evidence>
<feature type="compositionally biased region" description="Gly residues" evidence="1">
    <location>
        <begin position="64"/>
        <end position="73"/>
    </location>
</feature>
<dbReference type="EMBL" id="JAWDGP010002624">
    <property type="protein sequence ID" value="KAK3781359.1"/>
    <property type="molecule type" value="Genomic_DNA"/>
</dbReference>
<keyword evidence="3" id="KW-1185">Reference proteome</keyword>
<dbReference type="AlphaFoldDB" id="A0AAE1A4V0"/>
<evidence type="ECO:0000313" key="3">
    <source>
        <dbReference type="Proteomes" id="UP001283361"/>
    </source>
</evidence>
<feature type="compositionally biased region" description="Basic and acidic residues" evidence="1">
    <location>
        <begin position="74"/>
        <end position="89"/>
    </location>
</feature>
<dbReference type="Proteomes" id="UP001283361">
    <property type="component" value="Unassembled WGS sequence"/>
</dbReference>
<feature type="region of interest" description="Disordered" evidence="1">
    <location>
        <begin position="45"/>
        <end position="89"/>
    </location>
</feature>
<evidence type="ECO:0000313" key="2">
    <source>
        <dbReference type="EMBL" id="KAK3781359.1"/>
    </source>
</evidence>
<accession>A0AAE1A4V0</accession>